<keyword evidence="1" id="KW-0802">TPR repeat</keyword>
<name>A0A7W6GQK5_9RHOB</name>
<dbReference type="InterPro" id="IPR019734">
    <property type="entry name" value="TPR_rpt"/>
</dbReference>
<comment type="caution">
    <text evidence="3">The sequence shown here is derived from an EMBL/GenBank/DDBJ whole genome shotgun (WGS) entry which is preliminary data.</text>
</comment>
<organism evidence="3 4">
    <name type="scientific">Sagittula marina</name>
    <dbReference type="NCBI Taxonomy" id="943940"/>
    <lineage>
        <taxon>Bacteria</taxon>
        <taxon>Pseudomonadati</taxon>
        <taxon>Pseudomonadota</taxon>
        <taxon>Alphaproteobacteria</taxon>
        <taxon>Rhodobacterales</taxon>
        <taxon>Roseobacteraceae</taxon>
        <taxon>Sagittula</taxon>
    </lineage>
</organism>
<dbReference type="Pfam" id="PF13371">
    <property type="entry name" value="TPR_9"/>
    <property type="match status" value="1"/>
</dbReference>
<dbReference type="EMBL" id="JACIEJ010000002">
    <property type="protein sequence ID" value="MBB3984436.1"/>
    <property type="molecule type" value="Genomic_DNA"/>
</dbReference>
<protein>
    <submittedName>
        <fullName evidence="3">Tetratricopeptide (TPR) repeat protein</fullName>
    </submittedName>
</protein>
<dbReference type="SUPFAM" id="SSF48452">
    <property type="entry name" value="TPR-like"/>
    <property type="match status" value="1"/>
</dbReference>
<reference evidence="3 4" key="1">
    <citation type="submission" date="2020-08" db="EMBL/GenBank/DDBJ databases">
        <title>Genomic Encyclopedia of Type Strains, Phase IV (KMG-IV): sequencing the most valuable type-strain genomes for metagenomic binning, comparative biology and taxonomic classification.</title>
        <authorList>
            <person name="Goeker M."/>
        </authorList>
    </citation>
    <scope>NUCLEOTIDE SEQUENCE [LARGE SCALE GENOMIC DNA]</scope>
    <source>
        <strain evidence="3 4">DSM 102235</strain>
    </source>
</reference>
<dbReference type="RefSeq" id="WP_246429252.1">
    <property type="nucleotide sequence ID" value="NZ_BAABBZ010000014.1"/>
</dbReference>
<dbReference type="InterPro" id="IPR011990">
    <property type="entry name" value="TPR-like_helical_dom_sf"/>
</dbReference>
<evidence type="ECO:0000256" key="2">
    <source>
        <dbReference type="SAM" id="Coils"/>
    </source>
</evidence>
<feature type="coiled-coil region" evidence="2">
    <location>
        <begin position="21"/>
        <end position="48"/>
    </location>
</feature>
<feature type="repeat" description="TPR" evidence="1">
    <location>
        <begin position="131"/>
        <end position="164"/>
    </location>
</feature>
<dbReference type="Gene3D" id="1.25.40.10">
    <property type="entry name" value="Tetratricopeptide repeat domain"/>
    <property type="match status" value="1"/>
</dbReference>
<evidence type="ECO:0000313" key="4">
    <source>
        <dbReference type="Proteomes" id="UP000541426"/>
    </source>
</evidence>
<keyword evidence="4" id="KW-1185">Reference proteome</keyword>
<evidence type="ECO:0000256" key="1">
    <source>
        <dbReference type="PROSITE-ProRule" id="PRU00339"/>
    </source>
</evidence>
<accession>A0A7W6GQK5</accession>
<proteinExistence type="predicted"/>
<feature type="repeat" description="TPR" evidence="1">
    <location>
        <begin position="97"/>
        <end position="130"/>
    </location>
</feature>
<dbReference type="PROSITE" id="PS50005">
    <property type="entry name" value="TPR"/>
    <property type="match status" value="2"/>
</dbReference>
<dbReference type="AlphaFoldDB" id="A0A7W6GQK5"/>
<keyword evidence="2" id="KW-0175">Coiled coil</keyword>
<gene>
    <name evidence="3" type="ORF">GGQ68_000752</name>
</gene>
<sequence>MNFKSIVTAFLATVMISLPIAGLAQDRLDTLMSELQQAEDETSALRLENQIITEWSKSGSPAMDLLLKRGRDALDVSELDAATEHFRALTDHAPEFAEGWHGLALAYYQEERFGPALDALERVLALNPEHFAALRGVGAIHEQLGNEVLAYGAFEQVLTLRPHDPDVIDALERLETKVKGVTL</sequence>
<dbReference type="Proteomes" id="UP000541426">
    <property type="component" value="Unassembled WGS sequence"/>
</dbReference>
<dbReference type="SMART" id="SM00028">
    <property type="entry name" value="TPR"/>
    <property type="match status" value="3"/>
</dbReference>
<evidence type="ECO:0000313" key="3">
    <source>
        <dbReference type="EMBL" id="MBB3984436.1"/>
    </source>
</evidence>